<dbReference type="Proteomes" id="UP001059596">
    <property type="component" value="Unassembled WGS sequence"/>
</dbReference>
<proteinExistence type="predicted"/>
<keyword evidence="3" id="KW-1185">Reference proteome</keyword>
<feature type="compositionally biased region" description="Polar residues" evidence="1">
    <location>
        <begin position="271"/>
        <end position="282"/>
    </location>
</feature>
<evidence type="ECO:0000256" key="1">
    <source>
        <dbReference type="SAM" id="MobiDB-lite"/>
    </source>
</evidence>
<dbReference type="AlphaFoldDB" id="A0A9P9YLI7"/>
<evidence type="ECO:0000313" key="2">
    <source>
        <dbReference type="EMBL" id="KAI8039222.1"/>
    </source>
</evidence>
<organism evidence="2 3">
    <name type="scientific">Drosophila gunungcola</name>
    <name type="common">fruit fly</name>
    <dbReference type="NCBI Taxonomy" id="103775"/>
    <lineage>
        <taxon>Eukaryota</taxon>
        <taxon>Metazoa</taxon>
        <taxon>Ecdysozoa</taxon>
        <taxon>Arthropoda</taxon>
        <taxon>Hexapoda</taxon>
        <taxon>Insecta</taxon>
        <taxon>Pterygota</taxon>
        <taxon>Neoptera</taxon>
        <taxon>Endopterygota</taxon>
        <taxon>Diptera</taxon>
        <taxon>Brachycera</taxon>
        <taxon>Muscomorpha</taxon>
        <taxon>Ephydroidea</taxon>
        <taxon>Drosophilidae</taxon>
        <taxon>Drosophila</taxon>
        <taxon>Sophophora</taxon>
    </lineage>
</organism>
<sequence>MMQRCSELGKNSMAWQHLVRFGRSNLKVKKGPSGHYLEKRCRDELEKSLPAESFKELMVFVAKWLKRLDDKNGMKHQKEAAQPDTAAKTAVEKPGGIQAPTNPAVVDLCSDGEDEKPNVCMLDNEPLDSDSVISSSSIVILDDELGEVNLKDYADHVDGKLDAAALKKRNSVDEERTTSKARKQTTIKEFLTPKKTLPDTSPPSALRRSLKTCSTWIRYYHHAYGSWISERFWLPTTQICARNPSSKHHPPLPAAPAPVVTPNYQQINPVSPAPATSSSIQPNIPAASAPLGKSSYQLTGGDPRSDLANIMGMLAQVELFAYGQKNQEAFHLVNQLRISLQRGAAQSCQARQRKA</sequence>
<evidence type="ECO:0000313" key="3">
    <source>
        <dbReference type="Proteomes" id="UP001059596"/>
    </source>
</evidence>
<reference evidence="2" key="1">
    <citation type="journal article" date="2023" name="Genome Biol. Evol.">
        <title>Long-read-based Genome Assembly of Drosophila gunungcola Reveals Fewer Chemosensory Genes in Flower-breeding Species.</title>
        <authorList>
            <person name="Negi A."/>
            <person name="Liao B.Y."/>
            <person name="Yeh S.D."/>
        </authorList>
    </citation>
    <scope>NUCLEOTIDE SEQUENCE</scope>
    <source>
        <strain evidence="2">Sukarami</strain>
    </source>
</reference>
<protein>
    <submittedName>
        <fullName evidence="2">Uncharacterized protein</fullName>
    </submittedName>
</protein>
<accession>A0A9P9YLI7</accession>
<feature type="region of interest" description="Disordered" evidence="1">
    <location>
        <begin position="271"/>
        <end position="293"/>
    </location>
</feature>
<gene>
    <name evidence="2" type="ORF">M5D96_007944</name>
</gene>
<dbReference type="EMBL" id="JAMKOV010000006">
    <property type="protein sequence ID" value="KAI8039222.1"/>
    <property type="molecule type" value="Genomic_DNA"/>
</dbReference>
<feature type="region of interest" description="Disordered" evidence="1">
    <location>
        <begin position="74"/>
        <end position="102"/>
    </location>
</feature>
<comment type="caution">
    <text evidence="2">The sequence shown here is derived from an EMBL/GenBank/DDBJ whole genome shotgun (WGS) entry which is preliminary data.</text>
</comment>
<name>A0A9P9YLI7_9MUSC</name>